<reference evidence="3" key="1">
    <citation type="journal article" date="2014" name="Front. Microbiol.">
        <title>High frequency of phylogenetically diverse reductive dehalogenase-homologous genes in deep subseafloor sedimentary metagenomes.</title>
        <authorList>
            <person name="Kawai M."/>
            <person name="Futagami T."/>
            <person name="Toyoda A."/>
            <person name="Takaki Y."/>
            <person name="Nishi S."/>
            <person name="Hori S."/>
            <person name="Arai W."/>
            <person name="Tsubouchi T."/>
            <person name="Morono Y."/>
            <person name="Uchiyama I."/>
            <person name="Ito T."/>
            <person name="Fujiyama A."/>
            <person name="Inagaki F."/>
            <person name="Takami H."/>
        </authorList>
    </citation>
    <scope>NUCLEOTIDE SEQUENCE</scope>
    <source>
        <strain evidence="3">Expedition CK06-06</strain>
    </source>
</reference>
<evidence type="ECO:0000256" key="2">
    <source>
        <dbReference type="ARBA" id="ARBA00022840"/>
    </source>
</evidence>
<evidence type="ECO:0008006" key="4">
    <source>
        <dbReference type="Google" id="ProtNLM"/>
    </source>
</evidence>
<dbReference type="InterPro" id="IPR027417">
    <property type="entry name" value="P-loop_NTPase"/>
</dbReference>
<name>X1VQL2_9ZZZZ</name>
<accession>X1VQL2</accession>
<dbReference type="InterPro" id="IPR033756">
    <property type="entry name" value="YlxH/NBP35"/>
</dbReference>
<dbReference type="SUPFAM" id="SSF52540">
    <property type="entry name" value="P-loop containing nucleoside triphosphate hydrolases"/>
    <property type="match status" value="1"/>
</dbReference>
<dbReference type="Pfam" id="PF10609">
    <property type="entry name" value="ParA"/>
    <property type="match status" value="1"/>
</dbReference>
<dbReference type="AlphaFoldDB" id="X1VQL2"/>
<dbReference type="EMBL" id="BARW01028314">
    <property type="protein sequence ID" value="GAJ11570.1"/>
    <property type="molecule type" value="Genomic_DNA"/>
</dbReference>
<dbReference type="GO" id="GO:0005524">
    <property type="term" value="F:ATP binding"/>
    <property type="evidence" value="ECO:0007669"/>
    <property type="project" value="UniProtKB-KW"/>
</dbReference>
<protein>
    <recommendedName>
        <fullName evidence="4">CobQ/CobB/MinD/ParA nucleotide binding domain-containing protein</fullName>
    </recommendedName>
</protein>
<proteinExistence type="predicted"/>
<organism evidence="3">
    <name type="scientific">marine sediment metagenome</name>
    <dbReference type="NCBI Taxonomy" id="412755"/>
    <lineage>
        <taxon>unclassified sequences</taxon>
        <taxon>metagenomes</taxon>
        <taxon>ecological metagenomes</taxon>
    </lineage>
</organism>
<comment type="caution">
    <text evidence="3">The sequence shown here is derived from an EMBL/GenBank/DDBJ whole genome shotgun (WGS) entry which is preliminary data.</text>
</comment>
<feature type="non-terminal residue" evidence="3">
    <location>
        <position position="53"/>
    </location>
</feature>
<sequence length="53" mass="5734">MRIIPIMATKGGVGKSKVCVSLGRAFRGRDLKVGFLDVDWVAPNLHVELGIDP</sequence>
<keyword evidence="1" id="KW-0547">Nucleotide-binding</keyword>
<keyword evidence="2" id="KW-0067">ATP-binding</keyword>
<evidence type="ECO:0000313" key="3">
    <source>
        <dbReference type="EMBL" id="GAJ11570.1"/>
    </source>
</evidence>
<evidence type="ECO:0000256" key="1">
    <source>
        <dbReference type="ARBA" id="ARBA00022741"/>
    </source>
</evidence>
<gene>
    <name evidence="3" type="ORF">S12H4_45738</name>
</gene>
<dbReference type="Gene3D" id="3.40.50.300">
    <property type="entry name" value="P-loop containing nucleotide triphosphate hydrolases"/>
    <property type="match status" value="1"/>
</dbReference>